<accession>A0ABQ6N107</accession>
<protein>
    <recommendedName>
        <fullName evidence="2">Malonyl-CoA:ACP transacylase (MAT) domain-containing protein</fullName>
    </recommendedName>
</protein>
<dbReference type="Proteomes" id="UP001165060">
    <property type="component" value="Unassembled WGS sequence"/>
</dbReference>
<dbReference type="InterPro" id="IPR052760">
    <property type="entry name" value="Mitochondrial_malonyltrans"/>
</dbReference>
<dbReference type="InterPro" id="IPR004410">
    <property type="entry name" value="Malonyl_CoA-ACP_transAc_FabD"/>
</dbReference>
<name>A0ABQ6N107_9STRA</name>
<keyword evidence="1" id="KW-0732">Signal</keyword>
<dbReference type="InterPro" id="IPR016036">
    <property type="entry name" value="Malonyl_transacylase_ACP-bd"/>
</dbReference>
<dbReference type="InterPro" id="IPR016035">
    <property type="entry name" value="Acyl_Trfase/lysoPLipase"/>
</dbReference>
<dbReference type="Gene3D" id="3.30.70.250">
    <property type="entry name" value="Malonyl-CoA ACP transacylase, ACP-binding"/>
    <property type="match status" value="1"/>
</dbReference>
<reference evidence="3 4" key="1">
    <citation type="journal article" date="2023" name="Commun. Biol.">
        <title>Genome analysis of Parmales, the sister group of diatoms, reveals the evolutionary specialization of diatoms from phago-mixotrophs to photoautotrophs.</title>
        <authorList>
            <person name="Ban H."/>
            <person name="Sato S."/>
            <person name="Yoshikawa S."/>
            <person name="Yamada K."/>
            <person name="Nakamura Y."/>
            <person name="Ichinomiya M."/>
            <person name="Sato N."/>
            <person name="Blanc-Mathieu R."/>
            <person name="Endo H."/>
            <person name="Kuwata A."/>
            <person name="Ogata H."/>
        </authorList>
    </citation>
    <scope>NUCLEOTIDE SEQUENCE [LARGE SCALE GENOMIC DNA]</scope>
</reference>
<comment type="caution">
    <text evidence="3">The sequence shown here is derived from an EMBL/GenBank/DDBJ whole genome shotgun (WGS) entry which is preliminary data.</text>
</comment>
<dbReference type="SUPFAM" id="SSF55048">
    <property type="entry name" value="Probable ACP-binding domain of malonyl-CoA ACP transacylase"/>
    <property type="match status" value="1"/>
</dbReference>
<evidence type="ECO:0000259" key="2">
    <source>
        <dbReference type="SMART" id="SM00827"/>
    </source>
</evidence>
<dbReference type="Pfam" id="PF00698">
    <property type="entry name" value="Acyl_transf_1"/>
    <property type="match status" value="1"/>
</dbReference>
<dbReference type="InterPro" id="IPR014043">
    <property type="entry name" value="Acyl_transferase_dom"/>
</dbReference>
<proteinExistence type="predicted"/>
<dbReference type="Gene3D" id="3.40.366.10">
    <property type="entry name" value="Malonyl-Coenzyme A Acyl Carrier Protein, domain 2"/>
    <property type="match status" value="1"/>
</dbReference>
<evidence type="ECO:0000313" key="4">
    <source>
        <dbReference type="Proteomes" id="UP001165060"/>
    </source>
</evidence>
<evidence type="ECO:0000313" key="3">
    <source>
        <dbReference type="EMBL" id="GMI37986.1"/>
    </source>
</evidence>
<dbReference type="SMART" id="SM00827">
    <property type="entry name" value="PKS_AT"/>
    <property type="match status" value="1"/>
</dbReference>
<feature type="signal peptide" evidence="1">
    <location>
        <begin position="1"/>
        <end position="23"/>
    </location>
</feature>
<evidence type="ECO:0000256" key="1">
    <source>
        <dbReference type="SAM" id="SignalP"/>
    </source>
</evidence>
<dbReference type="NCBIfam" id="TIGR00128">
    <property type="entry name" value="fabD"/>
    <property type="match status" value="1"/>
</dbReference>
<feature type="domain" description="Malonyl-CoA:ACP transacylase (MAT)" evidence="2">
    <location>
        <begin position="64"/>
        <end position="358"/>
    </location>
</feature>
<sequence>MPSVPLLMSSLLLLALLSPAARGFSPRPLLRRSFQTGSFSLGAKAVTSPDDGALDGYSARKVFMFPGQGAQFVGMAEDTAKSSPAAAALFSEASSILGYDLLSRCVSGPKELLDTTACSQPAIFVASMAALAKFEEEGGDVSSATAACGLSLGEYTALCFAGAISFADGVRITQARGEAMQAASDEAESGMASVIGLDKGKVGELCERASEVSGEQVAIANFLCAGNYAVSGSKKAIATVREIAKPEFKARMAVPLAVAGAFHTSFMEPAVAPLKAVLETVEVKRPRIAVVSNVDAMPHSDPAVIKQILARQVTSPVQWEATMETLLEGGFEEGYEFGPGKVVSGIMKRVDKTAKMTNVEV</sequence>
<dbReference type="EMBL" id="BRYB01000800">
    <property type="protein sequence ID" value="GMI37986.1"/>
    <property type="molecule type" value="Genomic_DNA"/>
</dbReference>
<dbReference type="PANTHER" id="PTHR47170">
    <property type="entry name" value="MALONYL-COA ACP TRANSACYLASE, ACP-BINDING"/>
    <property type="match status" value="1"/>
</dbReference>
<keyword evidence="4" id="KW-1185">Reference proteome</keyword>
<dbReference type="PANTHER" id="PTHR47170:SF2">
    <property type="entry name" value="MALONYL-COA:ACP TRANSACYLASE (MAT) DOMAIN-CONTAINING PROTEIN"/>
    <property type="match status" value="1"/>
</dbReference>
<organism evidence="3 4">
    <name type="scientific">Tetraparma gracilis</name>
    <dbReference type="NCBI Taxonomy" id="2962635"/>
    <lineage>
        <taxon>Eukaryota</taxon>
        <taxon>Sar</taxon>
        <taxon>Stramenopiles</taxon>
        <taxon>Ochrophyta</taxon>
        <taxon>Bolidophyceae</taxon>
        <taxon>Parmales</taxon>
        <taxon>Triparmaceae</taxon>
        <taxon>Tetraparma</taxon>
    </lineage>
</organism>
<dbReference type="SUPFAM" id="SSF52151">
    <property type="entry name" value="FabD/lysophospholipase-like"/>
    <property type="match status" value="1"/>
</dbReference>
<gene>
    <name evidence="3" type="ORF">TeGR_g3954</name>
</gene>
<dbReference type="InterPro" id="IPR001227">
    <property type="entry name" value="Ac_transferase_dom_sf"/>
</dbReference>
<feature type="chain" id="PRO_5046573784" description="Malonyl-CoA:ACP transacylase (MAT) domain-containing protein" evidence="1">
    <location>
        <begin position="24"/>
        <end position="361"/>
    </location>
</feature>